<evidence type="ECO:0000256" key="3">
    <source>
        <dbReference type="ARBA" id="ARBA00022705"/>
    </source>
</evidence>
<feature type="compositionally biased region" description="Low complexity" evidence="11">
    <location>
        <begin position="323"/>
        <end position="344"/>
    </location>
</feature>
<evidence type="ECO:0000256" key="10">
    <source>
        <dbReference type="RuleBase" id="RU365058"/>
    </source>
</evidence>
<evidence type="ECO:0000256" key="6">
    <source>
        <dbReference type="ARBA" id="ARBA00022840"/>
    </source>
</evidence>
<feature type="compositionally biased region" description="Acidic residues" evidence="11">
    <location>
        <begin position="236"/>
        <end position="253"/>
    </location>
</feature>
<dbReference type="CDD" id="cd18139">
    <property type="entry name" value="HLD_clamp_RarA"/>
    <property type="match status" value="1"/>
</dbReference>
<dbReference type="PANTHER" id="PTHR10763">
    <property type="entry name" value="CELL DIVISION CONTROL PROTEIN 6-RELATED"/>
    <property type="match status" value="1"/>
</dbReference>
<dbReference type="Proteomes" id="UP000283269">
    <property type="component" value="Unassembled WGS sequence"/>
</dbReference>
<dbReference type="Pfam" id="PF22606">
    <property type="entry name" value="Cdc6-ORC-like_ATPase_lid"/>
    <property type="match status" value="1"/>
</dbReference>
<dbReference type="Gene3D" id="3.40.50.300">
    <property type="entry name" value="P-loop containing nucleotide triphosphate hydrolases"/>
    <property type="match status" value="1"/>
</dbReference>
<name>A0A409WQ85_PSICY</name>
<dbReference type="GO" id="GO:0046872">
    <property type="term" value="F:metal ion binding"/>
    <property type="evidence" value="ECO:0007669"/>
    <property type="project" value="UniProtKB-KW"/>
</dbReference>
<evidence type="ECO:0000259" key="12">
    <source>
        <dbReference type="PROSITE" id="PS51038"/>
    </source>
</evidence>
<evidence type="ECO:0000256" key="4">
    <source>
        <dbReference type="ARBA" id="ARBA00022723"/>
    </source>
</evidence>
<dbReference type="GO" id="GO:0005524">
    <property type="term" value="F:ATP binding"/>
    <property type="evidence" value="ECO:0007669"/>
    <property type="project" value="UniProtKB-KW"/>
</dbReference>
<evidence type="ECO:0000256" key="11">
    <source>
        <dbReference type="SAM" id="MobiDB-lite"/>
    </source>
</evidence>
<gene>
    <name evidence="13" type="ORF">CVT25_001811</name>
</gene>
<dbReference type="GO" id="GO:0006270">
    <property type="term" value="P:DNA replication initiation"/>
    <property type="evidence" value="ECO:0007669"/>
    <property type="project" value="TreeGrafter"/>
</dbReference>
<dbReference type="GO" id="GO:0003682">
    <property type="term" value="F:chromatin binding"/>
    <property type="evidence" value="ECO:0007669"/>
    <property type="project" value="InterPro"/>
</dbReference>
<feature type="compositionally biased region" description="Polar residues" evidence="11">
    <location>
        <begin position="1"/>
        <end position="22"/>
    </location>
</feature>
<keyword evidence="3 10" id="KW-0235">DNA replication</keyword>
<feature type="compositionally biased region" description="Basic and acidic residues" evidence="11">
    <location>
        <begin position="207"/>
        <end position="221"/>
    </location>
</feature>
<evidence type="ECO:0000313" key="14">
    <source>
        <dbReference type="Proteomes" id="UP000283269"/>
    </source>
</evidence>
<dbReference type="GO" id="GO:0016887">
    <property type="term" value="F:ATP hydrolysis activity"/>
    <property type="evidence" value="ECO:0007669"/>
    <property type="project" value="InterPro"/>
</dbReference>
<keyword evidence="7" id="KW-0460">Magnesium</keyword>
<reference evidence="13 14" key="1">
    <citation type="journal article" date="2018" name="Evol. Lett.">
        <title>Horizontal gene cluster transfer increased hallucinogenic mushroom diversity.</title>
        <authorList>
            <person name="Reynolds H.T."/>
            <person name="Vijayakumar V."/>
            <person name="Gluck-Thaler E."/>
            <person name="Korotkin H.B."/>
            <person name="Matheny P.B."/>
            <person name="Slot J.C."/>
        </authorList>
    </citation>
    <scope>NUCLEOTIDE SEQUENCE [LARGE SCALE GENOMIC DNA]</scope>
    <source>
        <strain evidence="13 14">2631</strain>
    </source>
</reference>
<dbReference type="InterPro" id="IPR050311">
    <property type="entry name" value="ORC1/CDC6"/>
</dbReference>
<dbReference type="InterPro" id="IPR054425">
    <property type="entry name" value="Cdc6_ORC1-like_ATPase_lid"/>
</dbReference>
<dbReference type="Gene3D" id="2.30.30.490">
    <property type="match status" value="1"/>
</dbReference>
<dbReference type="InterPro" id="IPR003593">
    <property type="entry name" value="AAA+_ATPase"/>
</dbReference>
<dbReference type="SUPFAM" id="SSF52540">
    <property type="entry name" value="P-loop containing nucleoside triphosphate hydrolases"/>
    <property type="match status" value="1"/>
</dbReference>
<keyword evidence="4" id="KW-0479">Metal-binding</keyword>
<dbReference type="SMART" id="SM00382">
    <property type="entry name" value="AAA"/>
    <property type="match status" value="1"/>
</dbReference>
<keyword evidence="14" id="KW-1185">Reference proteome</keyword>
<dbReference type="PROSITE" id="PS51038">
    <property type="entry name" value="BAH"/>
    <property type="match status" value="1"/>
</dbReference>
<dbReference type="FunFam" id="3.40.50.300:FF:000199">
    <property type="entry name" value="Origin recognition complex subunit 1"/>
    <property type="match status" value="1"/>
</dbReference>
<dbReference type="SMART" id="SM00439">
    <property type="entry name" value="BAH"/>
    <property type="match status" value="1"/>
</dbReference>
<keyword evidence="9 10" id="KW-0539">Nucleus</keyword>
<evidence type="ECO:0000256" key="7">
    <source>
        <dbReference type="ARBA" id="ARBA00022842"/>
    </source>
</evidence>
<dbReference type="GO" id="GO:0003688">
    <property type="term" value="F:DNA replication origin binding"/>
    <property type="evidence" value="ECO:0007669"/>
    <property type="project" value="UniProtKB-ARBA"/>
</dbReference>
<keyword evidence="6 10" id="KW-0067">ATP-binding</keyword>
<evidence type="ECO:0000256" key="1">
    <source>
        <dbReference type="ARBA" id="ARBA00004123"/>
    </source>
</evidence>
<comment type="function">
    <text evidence="10">Component of the origin recognition complex (ORC) that binds origins of replication. DNA-binding is ATP-dependent, however specific DNA sequences that define origins of replication have not been identified so far. ORC is required to assemble the pre-replication complex necessary to initiate DNA replication.</text>
</comment>
<proteinExistence type="inferred from homology"/>
<sequence>MSLPQTPTRRSQRFQPTATPSAKHTDKNIQECCWIGEPIYVRKLNPTIDLLPEEQEERIRDESEEEDEEDEEETVFFDAFRMKRKVTSFKGGSRRIATGTIEVQTYHVGDAVMVETDTLYLTKRPPSIGVIVSMWQTRKKGNAVDLKPTKMRVRVHWFLRPSEMASIRAKRDHEENEIYYSLSTRVTLTPGVILSRCSVSSSPGAVPKEKSKWMYVPDKRQPRSPLKKSTRFSTPSDEEVEDSEEEDAEDDSFKEDPAKRFYCRYAVDSRRGLFYALDYDRHRRTTLTRSNPPKDESGPSSGKSDAYNWGEGDIWDVEGGRGPKAPSGTSASKPKPKPKAGTAKYRQEDDGSDASESDGSASDQYDNKYQEFDSEDEKVGDEDQSEAEEEHDEQDYEDDDELSTLGEPRTPSKKRKGAGLATPRRNKRNKTFVQPTPHSKAALARRNKSINESPRKRKATLTFRFPEPSLTFQASMAHLPKDPWLRSMHALHVGSRPDILPCRDGEYDEVMRNVSQLLEEGSGGCIYISGVPGTGKTATVHTVVKELKRMAESSEINPFTYVEINGLKIPEPSAAYNLLWEGISGHDVKKDGHLRLSSKESLKTLSRYFATGNRGPGGHACVVLMDELDQLVTPKQDVVYNFFNWPTMAGSKLVVIAVANTMDLPERVMTGRVRSRLGMTRINFQPYTREQLIEIVEARLASAKDGLEEEEGLSQDVISLDAIRFASMTVSRITGDARRVLDICRRAAELVKPTKGTVKVPQVKEVIQTLQNSPTAAYLRDLSFHERLMLASLIKCVKREGVEEIKLSEVHHQHLIYMDVLTSEDDPKRKPTPAELVMVMDSLVASRAILVEEGVAVARKGERRMVLNIEQSEVERILGEVGGQRWKNIFS</sequence>
<evidence type="ECO:0000256" key="2">
    <source>
        <dbReference type="ARBA" id="ARBA00008398"/>
    </source>
</evidence>
<comment type="similarity">
    <text evidence="2 10">Belongs to the ORC1 family.</text>
</comment>
<dbReference type="AlphaFoldDB" id="A0A409WQ85"/>
<feature type="region of interest" description="Disordered" evidence="11">
    <location>
        <begin position="285"/>
        <end position="456"/>
    </location>
</feature>
<organism evidence="13 14">
    <name type="scientific">Psilocybe cyanescens</name>
    <dbReference type="NCBI Taxonomy" id="93625"/>
    <lineage>
        <taxon>Eukaryota</taxon>
        <taxon>Fungi</taxon>
        <taxon>Dikarya</taxon>
        <taxon>Basidiomycota</taxon>
        <taxon>Agaricomycotina</taxon>
        <taxon>Agaricomycetes</taxon>
        <taxon>Agaricomycetidae</taxon>
        <taxon>Agaricales</taxon>
        <taxon>Agaricineae</taxon>
        <taxon>Strophariaceae</taxon>
        <taxon>Psilocybe</taxon>
    </lineage>
</organism>
<dbReference type="GO" id="GO:0033314">
    <property type="term" value="P:mitotic DNA replication checkpoint signaling"/>
    <property type="evidence" value="ECO:0007669"/>
    <property type="project" value="TreeGrafter"/>
</dbReference>
<feature type="domain" description="BAH" evidence="12">
    <location>
        <begin position="104"/>
        <end position="278"/>
    </location>
</feature>
<accession>A0A409WQ85</accession>
<dbReference type="STRING" id="93625.A0A409WQ85"/>
<feature type="region of interest" description="Disordered" evidence="11">
    <location>
        <begin position="199"/>
        <end position="253"/>
    </location>
</feature>
<feature type="region of interest" description="Disordered" evidence="11">
    <location>
        <begin position="52"/>
        <end position="73"/>
    </location>
</feature>
<dbReference type="Pfam" id="PF00004">
    <property type="entry name" value="AAA"/>
    <property type="match status" value="1"/>
</dbReference>
<dbReference type="EMBL" id="NHYD01003313">
    <property type="protein sequence ID" value="PPQ80678.1"/>
    <property type="molecule type" value="Genomic_DNA"/>
</dbReference>
<dbReference type="InterPro" id="IPR001025">
    <property type="entry name" value="BAH_dom"/>
</dbReference>
<dbReference type="InterPro" id="IPR027417">
    <property type="entry name" value="P-loop_NTPase"/>
</dbReference>
<dbReference type="InterPro" id="IPR003959">
    <property type="entry name" value="ATPase_AAA_core"/>
</dbReference>
<evidence type="ECO:0000313" key="13">
    <source>
        <dbReference type="EMBL" id="PPQ80678.1"/>
    </source>
</evidence>
<dbReference type="CDD" id="cd00009">
    <property type="entry name" value="AAA"/>
    <property type="match status" value="1"/>
</dbReference>
<dbReference type="InterPro" id="IPR043151">
    <property type="entry name" value="BAH_sf"/>
</dbReference>
<evidence type="ECO:0000256" key="9">
    <source>
        <dbReference type="ARBA" id="ARBA00023242"/>
    </source>
</evidence>
<evidence type="ECO:0000256" key="5">
    <source>
        <dbReference type="ARBA" id="ARBA00022741"/>
    </source>
</evidence>
<protein>
    <recommendedName>
        <fullName evidence="10">Origin recognition complex subunit 1</fullName>
    </recommendedName>
</protein>
<dbReference type="Pfam" id="PF01426">
    <property type="entry name" value="BAH"/>
    <property type="match status" value="1"/>
</dbReference>
<keyword evidence="5 10" id="KW-0547">Nucleotide-binding</keyword>
<evidence type="ECO:0000256" key="8">
    <source>
        <dbReference type="ARBA" id="ARBA00023125"/>
    </source>
</evidence>
<dbReference type="InParanoid" id="A0A409WQ85"/>
<comment type="subcellular location">
    <subcellularLocation>
        <location evidence="1 10">Nucleus</location>
    </subcellularLocation>
</comment>
<dbReference type="PANTHER" id="PTHR10763:SF23">
    <property type="entry name" value="ORIGIN RECOGNITION COMPLEX SUBUNIT 1"/>
    <property type="match status" value="1"/>
</dbReference>
<feature type="compositionally biased region" description="Acidic residues" evidence="11">
    <location>
        <begin position="372"/>
        <end position="402"/>
    </location>
</feature>
<dbReference type="GO" id="GO:0005664">
    <property type="term" value="C:nuclear origin of replication recognition complex"/>
    <property type="evidence" value="ECO:0007669"/>
    <property type="project" value="TreeGrafter"/>
</dbReference>
<comment type="subunit">
    <text evidence="10">ORC is composed of six subunits.</text>
</comment>
<keyword evidence="8 10" id="KW-0238">DNA-binding</keyword>
<dbReference type="OrthoDB" id="1926878at2759"/>
<dbReference type="Gene3D" id="1.10.8.60">
    <property type="match status" value="1"/>
</dbReference>
<feature type="region of interest" description="Disordered" evidence="11">
    <location>
        <begin position="1"/>
        <end position="26"/>
    </location>
</feature>
<comment type="caution">
    <text evidence="13">The sequence shown here is derived from an EMBL/GenBank/DDBJ whole genome shotgun (WGS) entry which is preliminary data.</text>
</comment>